<dbReference type="InterPro" id="IPR016176">
    <property type="entry name" value="Cbl-dep_enz_cat"/>
</dbReference>
<gene>
    <name evidence="1" type="ORF">LKD75_05690</name>
</gene>
<dbReference type="EMBL" id="JAJEPV010000010">
    <property type="protein sequence ID" value="MCC2119089.1"/>
    <property type="molecule type" value="Genomic_DNA"/>
</dbReference>
<sequence length="628" mass="71741">MRCEEIFGLMKTLVDAHTMGIDAAVSLLRECNYKVIVSPLRVQKALETLESEESQRIILDWIKSNKINHIGVSYRLDPRDAVNIFGRLVALLKKEQYFECLSANVKSIYFAGLKPACDEIAREYSGRICTFRGGESPEETLMVMGIPKEDIPEHIVSGCKYDRKIQEFGRNIIKKENYKSEEKLIAKKYPEYATRKDTLVKRLDHNFENGFQPLIRAHSGPYDPDLTREECVKKYIGWCKELAQAGYLDILSIGSSQLSQSNFGEKWNDKINGGGVPVNSEKEYIDIWNAAKPMLVRTYSATQNVCRMAEMYERTINIAWHALSLWWFDELDGRGPNSLYRNLKEHIATIKYIASINKTIEANVSHHFAFRGCDDTTYIISTVLAAKMAKKCGAKYFVLQNMLNTPRSTWGVQDLAKSRVLLRLVKELEDNNFRVILQTRAGLDFFKPDIDEAKAQLAAVTAMMDDIDPKNIYSPEIIHVVSYSEALYLATPDIINESIKITRHALKEYRAQKWNLGIVSEAEEQIRERQYRLERDARKILKAMEENIDNLYSPAGLYIAFAAGWLPVPQLWSDSEEFLIAKNWQTQIKNGGVEVVENGAILPVDVRINRCISNIPQAKYILNTKYGG</sequence>
<accession>A0AAE2ZYU9</accession>
<dbReference type="Gene3D" id="3.20.20.240">
    <property type="entry name" value="Methylmalonyl-CoA mutase"/>
    <property type="match status" value="1"/>
</dbReference>
<comment type="caution">
    <text evidence="1">The sequence shown here is derived from an EMBL/GenBank/DDBJ whole genome shotgun (WGS) entry which is preliminary data.</text>
</comment>
<dbReference type="GO" id="GO:0031419">
    <property type="term" value="F:cobalamin binding"/>
    <property type="evidence" value="ECO:0007669"/>
    <property type="project" value="InterPro"/>
</dbReference>
<dbReference type="AlphaFoldDB" id="A0AAE2ZYU9"/>
<dbReference type="RefSeq" id="WP_227732975.1">
    <property type="nucleotide sequence ID" value="NZ_JAJEPV010000010.1"/>
</dbReference>
<name>A0AAE2ZYU9_9FIRM</name>
<keyword evidence="2" id="KW-1185">Reference proteome</keyword>
<evidence type="ECO:0000313" key="2">
    <source>
        <dbReference type="Proteomes" id="UP001197795"/>
    </source>
</evidence>
<reference evidence="1 2" key="1">
    <citation type="submission" date="2021-10" db="EMBL/GenBank/DDBJ databases">
        <title>Anaerobic single-cell dispensing facilitates the cultivation of human gut bacteria.</title>
        <authorList>
            <person name="Afrizal A."/>
        </authorList>
    </citation>
    <scope>NUCLEOTIDE SEQUENCE [LARGE SCALE GENOMIC DNA]</scope>
    <source>
        <strain evidence="1 2">CLA-AA-H273</strain>
    </source>
</reference>
<evidence type="ECO:0000313" key="1">
    <source>
        <dbReference type="EMBL" id="MCC2119089.1"/>
    </source>
</evidence>
<dbReference type="SUPFAM" id="SSF51703">
    <property type="entry name" value="Cobalamin (vitamin B12)-dependent enzymes"/>
    <property type="match status" value="1"/>
</dbReference>
<organism evidence="1 2">
    <name type="scientific">Waltera acetigignens</name>
    <dbReference type="NCBI Taxonomy" id="2981769"/>
    <lineage>
        <taxon>Bacteria</taxon>
        <taxon>Bacillati</taxon>
        <taxon>Bacillota</taxon>
        <taxon>Clostridia</taxon>
        <taxon>Lachnospirales</taxon>
        <taxon>Lachnospiraceae</taxon>
        <taxon>Waltera</taxon>
    </lineage>
</organism>
<dbReference type="Proteomes" id="UP001197795">
    <property type="component" value="Unassembled WGS sequence"/>
</dbReference>
<proteinExistence type="predicted"/>
<dbReference type="GO" id="GO:0003824">
    <property type="term" value="F:catalytic activity"/>
    <property type="evidence" value="ECO:0007669"/>
    <property type="project" value="InterPro"/>
</dbReference>
<protein>
    <submittedName>
        <fullName evidence="1">Cobalamin-binding protein</fullName>
    </submittedName>
</protein>